<evidence type="ECO:0000313" key="3">
    <source>
        <dbReference type="EnsemblProtists" id="PYU1_T001330"/>
    </source>
</evidence>
<sequence length="275" mass="31614">MKHELYLKEQEAVQKKLAESIADNLQKQKTKKEAQYMQLWKEVEDGKALAAELHEKLQLQEQSKSRQIQRMHDEWTTGVFQKLNEPVLNKVQAMDSKELSLSKHETYQRFLDITNKKGGLFRDIIIESEYNPLNDVKYLSNRSKIDDPVKRVIRRCEEENAIARDGANLSRESHDSALSDSSTYRPGKDLIGRGDNLDVKLWSKGVYESTPYGYFHKMMSSTANAESSKTYASRVKLDHYNVDTGPEVVQQELPRGKRTNFDGCAIVPKTTIQLT</sequence>
<evidence type="ECO:0000313" key="4">
    <source>
        <dbReference type="Proteomes" id="UP000019132"/>
    </source>
</evidence>
<accession>K3W8N9</accession>
<dbReference type="InParanoid" id="K3W8N9"/>
<evidence type="ECO:0000256" key="2">
    <source>
        <dbReference type="SAM" id="MobiDB-lite"/>
    </source>
</evidence>
<evidence type="ECO:0000256" key="1">
    <source>
        <dbReference type="ARBA" id="ARBA00007753"/>
    </source>
</evidence>
<dbReference type="HOGENOM" id="CLU_856554_0_0_1"/>
<dbReference type="OMA" id="IANEGRH"/>
<reference evidence="3" key="3">
    <citation type="submission" date="2015-02" db="UniProtKB">
        <authorList>
            <consortium name="EnsemblProtists"/>
        </authorList>
    </citation>
    <scope>IDENTIFICATION</scope>
    <source>
        <strain evidence="3">DAOM BR144</strain>
    </source>
</reference>
<dbReference type="STRING" id="431595.K3W8N9"/>
<dbReference type="PANTHER" id="PTHR28584">
    <property type="entry name" value="FAMILY WITH SEQUENCE SIMILARITY 228 MEMBER A"/>
    <property type="match status" value="1"/>
</dbReference>
<dbReference type="PANTHER" id="PTHR28584:SF1">
    <property type="entry name" value="PROTEIN FAM228B"/>
    <property type="match status" value="1"/>
</dbReference>
<dbReference type="AlphaFoldDB" id="K3W8N9"/>
<dbReference type="eggNOG" id="ENOG502RUJB">
    <property type="taxonomic scope" value="Eukaryota"/>
</dbReference>
<reference evidence="4" key="2">
    <citation type="submission" date="2010-04" db="EMBL/GenBank/DDBJ databases">
        <authorList>
            <person name="Buell R."/>
            <person name="Hamilton J."/>
            <person name="Hostetler J."/>
        </authorList>
    </citation>
    <scope>NUCLEOTIDE SEQUENCE [LARGE SCALE GENOMIC DNA]</scope>
    <source>
        <strain evidence="4">DAOM:BR144</strain>
    </source>
</reference>
<comment type="similarity">
    <text evidence="1">Belongs to the FAM228 family.</text>
</comment>
<dbReference type="VEuPathDB" id="FungiDB:PYU1_G001330"/>
<dbReference type="InterPro" id="IPR040046">
    <property type="entry name" value="FAM228"/>
</dbReference>
<name>K3W8N9_GLOUD</name>
<dbReference type="EMBL" id="GL376626">
    <property type="status" value="NOT_ANNOTATED_CDS"/>
    <property type="molecule type" value="Genomic_DNA"/>
</dbReference>
<protein>
    <submittedName>
        <fullName evidence="3">Uncharacterized protein</fullName>
    </submittedName>
</protein>
<dbReference type="EnsemblProtists" id="PYU1_T001330">
    <property type="protein sequence ID" value="PYU1_T001330"/>
    <property type="gene ID" value="PYU1_G001330"/>
</dbReference>
<proteinExistence type="inferred from homology"/>
<reference evidence="4" key="1">
    <citation type="journal article" date="2010" name="Genome Biol.">
        <title>Genome sequence of the necrotrophic plant pathogen Pythium ultimum reveals original pathogenicity mechanisms and effector repertoire.</title>
        <authorList>
            <person name="Levesque C.A."/>
            <person name="Brouwer H."/>
            <person name="Cano L."/>
            <person name="Hamilton J.P."/>
            <person name="Holt C."/>
            <person name="Huitema E."/>
            <person name="Raffaele S."/>
            <person name="Robideau G.P."/>
            <person name="Thines M."/>
            <person name="Win J."/>
            <person name="Zerillo M.M."/>
            <person name="Beakes G.W."/>
            <person name="Boore J.L."/>
            <person name="Busam D."/>
            <person name="Dumas B."/>
            <person name="Ferriera S."/>
            <person name="Fuerstenberg S.I."/>
            <person name="Gachon C.M."/>
            <person name="Gaulin E."/>
            <person name="Govers F."/>
            <person name="Grenville-Briggs L."/>
            <person name="Horner N."/>
            <person name="Hostetler J."/>
            <person name="Jiang R.H."/>
            <person name="Johnson J."/>
            <person name="Krajaejun T."/>
            <person name="Lin H."/>
            <person name="Meijer H.J."/>
            <person name="Moore B."/>
            <person name="Morris P."/>
            <person name="Phuntmart V."/>
            <person name="Puiu D."/>
            <person name="Shetty J."/>
            <person name="Stajich J.E."/>
            <person name="Tripathy S."/>
            <person name="Wawra S."/>
            <person name="van West P."/>
            <person name="Whitty B.R."/>
            <person name="Coutinho P.M."/>
            <person name="Henrissat B."/>
            <person name="Martin F."/>
            <person name="Thomas P.D."/>
            <person name="Tyler B.M."/>
            <person name="De Vries R.P."/>
            <person name="Kamoun S."/>
            <person name="Yandell M."/>
            <person name="Tisserat N."/>
            <person name="Buell C.R."/>
        </authorList>
    </citation>
    <scope>NUCLEOTIDE SEQUENCE</scope>
    <source>
        <strain evidence="4">DAOM:BR144</strain>
    </source>
</reference>
<organism evidence="3 4">
    <name type="scientific">Globisporangium ultimum (strain ATCC 200006 / CBS 805.95 / DAOM BR144)</name>
    <name type="common">Pythium ultimum</name>
    <dbReference type="NCBI Taxonomy" id="431595"/>
    <lineage>
        <taxon>Eukaryota</taxon>
        <taxon>Sar</taxon>
        <taxon>Stramenopiles</taxon>
        <taxon>Oomycota</taxon>
        <taxon>Peronosporomycetes</taxon>
        <taxon>Pythiales</taxon>
        <taxon>Pythiaceae</taxon>
        <taxon>Globisporangium</taxon>
    </lineage>
</organism>
<dbReference type="Proteomes" id="UP000019132">
    <property type="component" value="Unassembled WGS sequence"/>
</dbReference>
<keyword evidence="4" id="KW-1185">Reference proteome</keyword>
<feature type="region of interest" description="Disordered" evidence="2">
    <location>
        <begin position="166"/>
        <end position="185"/>
    </location>
</feature>